<dbReference type="PROSITE" id="PS51915">
    <property type="entry name" value="ZAD"/>
    <property type="match status" value="1"/>
</dbReference>
<evidence type="ECO:0000256" key="7">
    <source>
        <dbReference type="ARBA" id="ARBA00023125"/>
    </source>
</evidence>
<dbReference type="FunFam" id="3.30.160.60:FF:000624">
    <property type="entry name" value="zinc finger protein 697"/>
    <property type="match status" value="1"/>
</dbReference>
<dbReference type="InterPro" id="IPR050457">
    <property type="entry name" value="ZnFinger_BTB_dom_contain"/>
</dbReference>
<evidence type="ECO:0000256" key="10">
    <source>
        <dbReference type="SAM" id="MobiDB-lite"/>
    </source>
</evidence>
<dbReference type="Proteomes" id="UP000007062">
    <property type="component" value="Chromosome 3R"/>
</dbReference>
<keyword evidence="4" id="KW-0863">Zinc-finger</keyword>
<dbReference type="VEuPathDB" id="VectorBase:AGAMI1_014671"/>
<keyword evidence="12" id="KW-1185">Reference proteome</keyword>
<dbReference type="Pfam" id="PF00096">
    <property type="entry name" value="zf-C2H2"/>
    <property type="match status" value="5"/>
</dbReference>
<dbReference type="Pfam" id="PF07776">
    <property type="entry name" value="zf-AD"/>
    <property type="match status" value="1"/>
</dbReference>
<dbReference type="FunFam" id="3.30.160.60:FF:000446">
    <property type="entry name" value="Zinc finger protein"/>
    <property type="match status" value="2"/>
</dbReference>
<feature type="compositionally biased region" description="Basic and acidic residues" evidence="10">
    <location>
        <begin position="150"/>
        <end position="166"/>
    </location>
</feature>
<dbReference type="GO" id="GO:0048729">
    <property type="term" value="P:tissue morphogenesis"/>
    <property type="evidence" value="ECO:0007669"/>
    <property type="project" value="UniProtKB-ARBA"/>
</dbReference>
<feature type="region of interest" description="Disordered" evidence="10">
    <location>
        <begin position="111"/>
        <end position="233"/>
    </location>
</feature>
<dbReference type="InterPro" id="IPR013087">
    <property type="entry name" value="Znf_C2H2_type"/>
</dbReference>
<evidence type="ECO:0000256" key="1">
    <source>
        <dbReference type="ARBA" id="ARBA00004123"/>
    </source>
</evidence>
<dbReference type="PROSITE" id="PS00028">
    <property type="entry name" value="ZINC_FINGER_C2H2_1"/>
    <property type="match status" value="8"/>
</dbReference>
<dbReference type="EnsemblMetazoa" id="AGAP009406-RA">
    <property type="protein sequence ID" value="AGAP009406-PA"/>
    <property type="gene ID" value="AGAP009406"/>
</dbReference>
<dbReference type="SUPFAM" id="SSF57716">
    <property type="entry name" value="Glucocorticoid receptor-like (DNA-binding domain)"/>
    <property type="match status" value="1"/>
</dbReference>
<evidence type="ECO:0000256" key="8">
    <source>
        <dbReference type="ARBA" id="ARBA00023163"/>
    </source>
</evidence>
<keyword evidence="5" id="KW-0862">Zinc</keyword>
<reference evidence="11" key="3">
    <citation type="submission" date="2020-05" db="UniProtKB">
        <authorList>
            <consortium name="EnsemblMetazoa"/>
        </authorList>
    </citation>
    <scope>IDENTIFICATION</scope>
    <source>
        <strain evidence="11">PEST</strain>
    </source>
</reference>
<dbReference type="InParanoid" id="A0A1S4H1V7"/>
<reference evidence="11 12" key="2">
    <citation type="journal article" date="2004" name="Trends Parasitol.">
        <title>The Anopheles gambiae genome: an update.</title>
        <authorList>
            <person name="Mongin E."/>
            <person name="Louis C."/>
            <person name="Holt R.A."/>
            <person name="Birney E."/>
            <person name="Collins F.H."/>
        </authorList>
    </citation>
    <scope>NUCLEOTIDE SEQUENCE [LARGE SCALE GENOMIC DNA]</scope>
    <source>
        <strain evidence="11 12">PEST</strain>
    </source>
</reference>
<sequence length="647" mass="72060">MLEEGTTPPPAPPLQLGMNIANGPAATAERQLCRLCLGRDGELVDIFAAQQQTPHSGESLAGRIQGCLQLDVTQHDTLPRWICKPCLEKVDDFAAFRERCKQNERKLLLGEEDILHTKDGPAVGQTGEQTEEEEEEDDDDEEMEMIVIDPSRDYESSNDSLLHRSEPSGVVNGGDPAAALQPEPHAEEEEPEGSDADEGDEEEEEEEEDELKCDTAPGGTAPNGLPDTSFHTAASNTAPQKTVVFTCKYCDVAFAAASACQLHEMQDHDLLAPYACIFCQYKTSIRMFLITHIRDSHAVTRPYICIQCNKGFLRRSDLKKHTFVHTGVRPYACDQCGKSFSRNTNLKKHMRTHLGVKPHGCDLCPRSFANKADLIRHRSFHHAQETQHACIRCGAVYTQKDKLYDHERYCMGKPLAFGMGEMVKQEPAPFGLSVTAPIPPPPQPAQLLQASEPIVSEQPPSYVPVQPVAVPPPPVAVTPPSSKIYSCTKCPKRFLSKASLRAHQAIHPAEVDARPYECPVCRKQIVGKREYDRHQQTHSELKPFGCGTCGKRFSRRDKLHRHERIHQQAERTFTCPHCTARFVRKDAYESHLKVHCAPLYGTVQEMGMPTMQQQPQQQPPSQQHSLLYAMMGGDDGALLGVDPSLRM</sequence>
<evidence type="ECO:0000256" key="6">
    <source>
        <dbReference type="ARBA" id="ARBA00023015"/>
    </source>
</evidence>
<evidence type="ECO:0000313" key="12">
    <source>
        <dbReference type="Proteomes" id="UP000007062"/>
    </source>
</evidence>
<dbReference type="GO" id="GO:0005634">
    <property type="term" value="C:nucleus"/>
    <property type="evidence" value="ECO:0007669"/>
    <property type="project" value="UniProtKB-SubCell"/>
</dbReference>
<dbReference type="GO" id="GO:0000981">
    <property type="term" value="F:DNA-binding transcription factor activity, RNA polymerase II-specific"/>
    <property type="evidence" value="ECO:0000318"/>
    <property type="project" value="GO_Central"/>
</dbReference>
<keyword evidence="6" id="KW-0805">Transcription regulation</keyword>
<proteinExistence type="predicted"/>
<evidence type="ECO:0000256" key="3">
    <source>
        <dbReference type="ARBA" id="ARBA00022737"/>
    </source>
</evidence>
<evidence type="ECO:0000256" key="9">
    <source>
        <dbReference type="ARBA" id="ARBA00023242"/>
    </source>
</evidence>
<keyword evidence="8" id="KW-0804">Transcription</keyword>
<dbReference type="EMBL" id="AAAB01008835">
    <property type="status" value="NOT_ANNOTATED_CDS"/>
    <property type="molecule type" value="Genomic_DNA"/>
</dbReference>
<keyword evidence="9" id="KW-0539">Nucleus</keyword>
<dbReference type="PANTHER" id="PTHR46105">
    <property type="entry name" value="AGAP004733-PA"/>
    <property type="match status" value="1"/>
</dbReference>
<dbReference type="GO" id="GO:0006355">
    <property type="term" value="P:regulation of DNA-templated transcription"/>
    <property type="evidence" value="ECO:0000318"/>
    <property type="project" value="GO_Central"/>
</dbReference>
<dbReference type="Gene3D" id="3.40.1800.20">
    <property type="match status" value="1"/>
</dbReference>
<feature type="compositionally biased region" description="Acidic residues" evidence="10">
    <location>
        <begin position="129"/>
        <end position="144"/>
    </location>
</feature>
<keyword evidence="7" id="KW-0238">DNA-binding</keyword>
<dbReference type="InterPro" id="IPR012934">
    <property type="entry name" value="Znf_AD"/>
</dbReference>
<dbReference type="InterPro" id="IPR036236">
    <property type="entry name" value="Znf_C2H2_sf"/>
</dbReference>
<dbReference type="OMA" id="TCAICCI"/>
<dbReference type="VEuPathDB" id="VectorBase:AGAP009406"/>
<dbReference type="SMART" id="SM00355">
    <property type="entry name" value="ZnF_C2H2"/>
    <property type="match status" value="10"/>
</dbReference>
<evidence type="ECO:0000256" key="5">
    <source>
        <dbReference type="ARBA" id="ARBA00022833"/>
    </source>
</evidence>
<comment type="subcellular location">
    <subcellularLocation>
        <location evidence="1">Nucleus</location>
    </subcellularLocation>
</comment>
<feature type="compositionally biased region" description="Acidic residues" evidence="10">
    <location>
        <begin position="186"/>
        <end position="211"/>
    </location>
</feature>
<organism evidence="11 12">
    <name type="scientific">Anopheles gambiae</name>
    <name type="common">African malaria mosquito</name>
    <dbReference type="NCBI Taxonomy" id="7165"/>
    <lineage>
        <taxon>Eukaryota</taxon>
        <taxon>Metazoa</taxon>
        <taxon>Ecdysozoa</taxon>
        <taxon>Arthropoda</taxon>
        <taxon>Hexapoda</taxon>
        <taxon>Insecta</taxon>
        <taxon>Pterygota</taxon>
        <taxon>Neoptera</taxon>
        <taxon>Endopterygota</taxon>
        <taxon>Diptera</taxon>
        <taxon>Nematocera</taxon>
        <taxon>Culicoidea</taxon>
        <taxon>Culicidae</taxon>
        <taxon>Anophelinae</taxon>
        <taxon>Anopheles</taxon>
    </lineage>
</organism>
<dbReference type="GO" id="GO:0048598">
    <property type="term" value="P:embryonic morphogenesis"/>
    <property type="evidence" value="ECO:0007669"/>
    <property type="project" value="UniProtKB-ARBA"/>
</dbReference>
<dbReference type="FunFam" id="3.30.160.60:FF:000100">
    <property type="entry name" value="Zinc finger 45-like"/>
    <property type="match status" value="1"/>
</dbReference>
<evidence type="ECO:0000256" key="2">
    <source>
        <dbReference type="ARBA" id="ARBA00022723"/>
    </source>
</evidence>
<dbReference type="GO" id="GO:0000978">
    <property type="term" value="F:RNA polymerase II cis-regulatory region sequence-specific DNA binding"/>
    <property type="evidence" value="ECO:0000318"/>
    <property type="project" value="GO_Central"/>
</dbReference>
<evidence type="ECO:0000313" key="11">
    <source>
        <dbReference type="EnsemblMetazoa" id="AGAP009406-PA"/>
    </source>
</evidence>
<evidence type="ECO:0000256" key="4">
    <source>
        <dbReference type="ARBA" id="ARBA00022771"/>
    </source>
</evidence>
<dbReference type="PANTHER" id="PTHR46105:SF5">
    <property type="entry name" value="ZINC FINGER AND BTB DOMAIN-CONTAINING PROTEIN 44 ISOFORM X1"/>
    <property type="match status" value="1"/>
</dbReference>
<name>A0A1S4H1V7_ANOGA</name>
<protein>
    <submittedName>
        <fullName evidence="11">Uncharacterized protein</fullName>
    </submittedName>
</protein>
<keyword evidence="2" id="KW-0479">Metal-binding</keyword>
<dbReference type="AlphaFoldDB" id="A0A1S4H1V7"/>
<dbReference type="PROSITE" id="PS50157">
    <property type="entry name" value="ZINC_FINGER_C2H2_2"/>
    <property type="match status" value="8"/>
</dbReference>
<dbReference type="FunFam" id="3.30.160.60:FF:000038">
    <property type="entry name" value="Zinc finger protein 624"/>
    <property type="match status" value="1"/>
</dbReference>
<reference evidence="11 12" key="1">
    <citation type="journal article" date="2002" name="Science">
        <title>The genome sequence of the malaria mosquito Anopheles gambiae.</title>
        <authorList>
            <person name="Holt R.A."/>
            <person name="Subramanian G.M."/>
            <person name="Halpern A."/>
            <person name="Sutton G.G."/>
            <person name="Charlab R."/>
            <person name="Nusskern D.R."/>
            <person name="Wincker P."/>
            <person name="Clark A.G."/>
            <person name="Ribeiro J.M."/>
            <person name="Wides R."/>
            <person name="Salzberg S.L."/>
            <person name="Loftus B."/>
            <person name="Yandell M."/>
            <person name="Majoros W.H."/>
            <person name="Rusch D.B."/>
            <person name="Lai Z."/>
            <person name="Kraft C.L."/>
            <person name="Abril J.F."/>
            <person name="Anthouard V."/>
            <person name="Arensburger P."/>
            <person name="Atkinson P.W."/>
            <person name="Baden H."/>
            <person name="de Berardinis V."/>
            <person name="Baldwin D."/>
            <person name="Benes V."/>
            <person name="Biedler J."/>
            <person name="Blass C."/>
            <person name="Bolanos R."/>
            <person name="Boscus D."/>
            <person name="Barnstead M."/>
            <person name="Cai S."/>
            <person name="Center A."/>
            <person name="Chaturverdi K."/>
            <person name="Christophides G.K."/>
            <person name="Chrystal M.A."/>
            <person name="Clamp M."/>
            <person name="Cravchik A."/>
            <person name="Curwen V."/>
            <person name="Dana A."/>
            <person name="Delcher A."/>
            <person name="Dew I."/>
            <person name="Evans C.A."/>
            <person name="Flanigan M."/>
            <person name="Grundschober-Freimoser A."/>
            <person name="Friedli L."/>
            <person name="Gu Z."/>
            <person name="Guan P."/>
            <person name="Guigo R."/>
            <person name="Hillenmeyer M.E."/>
            <person name="Hladun S.L."/>
            <person name="Hogan J.R."/>
            <person name="Hong Y.S."/>
            <person name="Hoover J."/>
            <person name="Jaillon O."/>
            <person name="Ke Z."/>
            <person name="Kodira C."/>
            <person name="Kokoza E."/>
            <person name="Koutsos A."/>
            <person name="Letunic I."/>
            <person name="Levitsky A."/>
            <person name="Liang Y."/>
            <person name="Lin J.J."/>
            <person name="Lobo N.F."/>
            <person name="Lopez J.R."/>
            <person name="Malek J.A."/>
            <person name="McIntosh T.C."/>
            <person name="Meister S."/>
            <person name="Miller J."/>
            <person name="Mobarry C."/>
            <person name="Mongin E."/>
            <person name="Murphy S.D."/>
            <person name="O'Brochta D.A."/>
            <person name="Pfannkoch C."/>
            <person name="Qi R."/>
            <person name="Regier M.A."/>
            <person name="Remington K."/>
            <person name="Shao H."/>
            <person name="Sharakhova M.V."/>
            <person name="Sitter C.D."/>
            <person name="Shetty J."/>
            <person name="Smith T.J."/>
            <person name="Strong R."/>
            <person name="Sun J."/>
            <person name="Thomasova D."/>
            <person name="Ton L.Q."/>
            <person name="Topalis P."/>
            <person name="Tu Z."/>
            <person name="Unger M.F."/>
            <person name="Walenz B."/>
            <person name="Wang A."/>
            <person name="Wang J."/>
            <person name="Wang M."/>
            <person name="Wang X."/>
            <person name="Woodford K.J."/>
            <person name="Wortman J.R."/>
            <person name="Wu M."/>
            <person name="Yao A."/>
            <person name="Zdobnov E.M."/>
            <person name="Zhang H."/>
            <person name="Zhao Q."/>
            <person name="Zhao S."/>
            <person name="Zhu S.C."/>
            <person name="Zhimulev I."/>
            <person name="Coluzzi M."/>
            <person name="della Torre A."/>
            <person name="Roth C.W."/>
            <person name="Louis C."/>
            <person name="Kalush F."/>
            <person name="Mural R.J."/>
            <person name="Myers E.W."/>
            <person name="Adams M.D."/>
            <person name="Smith H.O."/>
            <person name="Broder S."/>
            <person name="Gardner M.J."/>
            <person name="Fraser C.M."/>
            <person name="Birney E."/>
            <person name="Bork P."/>
            <person name="Brey P.T."/>
            <person name="Venter J.C."/>
            <person name="Weissenbach J."/>
            <person name="Kafatos F.C."/>
            <person name="Collins F.H."/>
            <person name="Hoffman S.L."/>
        </authorList>
    </citation>
    <scope>NUCLEOTIDE SEQUENCE [LARGE SCALE GENOMIC DNA]</scope>
    <source>
        <strain evidence="11 12">PEST</strain>
    </source>
</reference>
<dbReference type="SMART" id="SM00868">
    <property type="entry name" value="zf-AD"/>
    <property type="match status" value="1"/>
</dbReference>
<keyword evidence="3" id="KW-0677">Repeat</keyword>
<dbReference type="SUPFAM" id="SSF57667">
    <property type="entry name" value="beta-beta-alpha zinc fingers"/>
    <property type="match status" value="6"/>
</dbReference>
<dbReference type="GO" id="GO:0008270">
    <property type="term" value="F:zinc ion binding"/>
    <property type="evidence" value="ECO:0007669"/>
    <property type="project" value="UniProtKB-UniRule"/>
</dbReference>
<dbReference type="Gene3D" id="3.30.160.60">
    <property type="entry name" value="Classic Zinc Finger"/>
    <property type="match status" value="7"/>
</dbReference>
<accession>A0A1S4H1V7</accession>